<keyword evidence="11" id="KW-0966">Cell projection</keyword>
<feature type="transmembrane region" description="Helical" evidence="10">
    <location>
        <begin position="15"/>
        <end position="34"/>
    </location>
</feature>
<dbReference type="Proteomes" id="UP000179786">
    <property type="component" value="Unassembled WGS sequence"/>
</dbReference>
<gene>
    <name evidence="11" type="ORF">BET10_09195</name>
</gene>
<comment type="similarity">
    <text evidence="2 10">Belongs to the FliR/MopE/SpaR family.</text>
</comment>
<keyword evidence="8 10" id="KW-0975">Bacterial flagellum</keyword>
<feature type="transmembrane region" description="Helical" evidence="10">
    <location>
        <begin position="63"/>
        <end position="84"/>
    </location>
</feature>
<accession>A0A1S1MZ23</accession>
<evidence type="ECO:0000256" key="5">
    <source>
        <dbReference type="ARBA" id="ARBA00022692"/>
    </source>
</evidence>
<dbReference type="InterPro" id="IPR006303">
    <property type="entry name" value="FliR"/>
</dbReference>
<comment type="function">
    <text evidence="1 10">Role in flagellar biosynthesis.</text>
</comment>
<evidence type="ECO:0000313" key="11">
    <source>
        <dbReference type="EMBL" id="OHU91036.1"/>
    </source>
</evidence>
<keyword evidence="11" id="KW-0282">Flagellum</keyword>
<dbReference type="PANTHER" id="PTHR30065:SF8">
    <property type="entry name" value="FLAGELLAR BIOSYNTHETIC PROTEIN FLIR"/>
    <property type="match status" value="1"/>
</dbReference>
<sequence length="259" mass="28542">MEFPIAIVMQWLSDLLLPLVRISSMVMVMAGLGAQTVPTRIKLALSVVVTFAVMPALPKAEFVQLFSFSMLLVVIQQMIIGIAIGFASLLLLNTFIIAGQILAMQTGLGFASVVDPANGLSVPAVGQFYLILATLLFFVFNGHLMMMNMIIFSFETFPINGQWWLVDNYWQIVNWGGWMFTTALALSLAPLTAMLVINISFGIMTRAAPQMNIFSVGFAFTLVAGLTIIWATLGNFVVQFEFQWLKMTELMCNLIGCTV</sequence>
<dbReference type="STRING" id="1859457.BET10_09195"/>
<keyword evidence="12" id="KW-1185">Reference proteome</keyword>
<evidence type="ECO:0000256" key="1">
    <source>
        <dbReference type="ARBA" id="ARBA00002578"/>
    </source>
</evidence>
<dbReference type="Pfam" id="PF01311">
    <property type="entry name" value="Bac_export_1"/>
    <property type="match status" value="1"/>
</dbReference>
<dbReference type="GO" id="GO:0009425">
    <property type="term" value="C:bacterial-type flagellum basal body"/>
    <property type="evidence" value="ECO:0007669"/>
    <property type="project" value="UniProtKB-SubCell"/>
</dbReference>
<dbReference type="OrthoDB" id="9797790at2"/>
<keyword evidence="7 10" id="KW-0472">Membrane</keyword>
<dbReference type="GO" id="GO:0006605">
    <property type="term" value="P:protein targeting"/>
    <property type="evidence" value="ECO:0007669"/>
    <property type="project" value="UniProtKB-UniRule"/>
</dbReference>
<feature type="transmembrane region" description="Helical" evidence="10">
    <location>
        <begin position="41"/>
        <end position="57"/>
    </location>
</feature>
<organism evidence="11 12">
    <name type="scientific">Pseudoalteromonas amylolytica</name>
    <dbReference type="NCBI Taxonomy" id="1859457"/>
    <lineage>
        <taxon>Bacteria</taxon>
        <taxon>Pseudomonadati</taxon>
        <taxon>Pseudomonadota</taxon>
        <taxon>Gammaproteobacteria</taxon>
        <taxon>Alteromonadales</taxon>
        <taxon>Pseudoalteromonadaceae</taxon>
        <taxon>Pseudoalteromonas</taxon>
    </lineage>
</organism>
<feature type="transmembrane region" description="Helical" evidence="10">
    <location>
        <begin position="213"/>
        <end position="238"/>
    </location>
</feature>
<evidence type="ECO:0000256" key="8">
    <source>
        <dbReference type="ARBA" id="ARBA00023143"/>
    </source>
</evidence>
<dbReference type="PRINTS" id="PR00953">
    <property type="entry name" value="TYPE3IMRPROT"/>
</dbReference>
<dbReference type="AlphaFoldDB" id="A0A1S1MZ23"/>
<dbReference type="EMBL" id="MKJU01000025">
    <property type="protein sequence ID" value="OHU91036.1"/>
    <property type="molecule type" value="Genomic_DNA"/>
</dbReference>
<keyword evidence="4 10" id="KW-1003">Cell membrane</keyword>
<evidence type="ECO:0000256" key="10">
    <source>
        <dbReference type="RuleBase" id="RU362071"/>
    </source>
</evidence>
<comment type="caution">
    <text evidence="11">The sequence shown here is derived from an EMBL/GenBank/DDBJ whole genome shotgun (WGS) entry which is preliminary data.</text>
</comment>
<dbReference type="InterPro" id="IPR002010">
    <property type="entry name" value="T3SS_IM_R"/>
</dbReference>
<keyword evidence="6 10" id="KW-1133">Transmembrane helix</keyword>
<comment type="subcellular location">
    <subcellularLocation>
        <location evidence="10">Cell membrane</location>
        <topology evidence="10">Multi-pass membrane protein</topology>
    </subcellularLocation>
    <subcellularLocation>
        <location evidence="10">Bacterial flagellum basal body</location>
    </subcellularLocation>
</comment>
<dbReference type="GO" id="GO:0005886">
    <property type="term" value="C:plasma membrane"/>
    <property type="evidence" value="ECO:0007669"/>
    <property type="project" value="UniProtKB-SubCell"/>
</dbReference>
<keyword evidence="5 10" id="KW-0812">Transmembrane</keyword>
<protein>
    <recommendedName>
        <fullName evidence="3 9">Flagellar biosynthetic protein FliR</fullName>
    </recommendedName>
</protein>
<dbReference type="GO" id="GO:0044780">
    <property type="term" value="P:bacterial-type flagellum assembly"/>
    <property type="evidence" value="ECO:0007669"/>
    <property type="project" value="UniProtKB-UniRule"/>
</dbReference>
<dbReference type="PANTHER" id="PTHR30065">
    <property type="entry name" value="FLAGELLAR BIOSYNTHETIC PROTEIN FLIR"/>
    <property type="match status" value="1"/>
</dbReference>
<evidence type="ECO:0000256" key="6">
    <source>
        <dbReference type="ARBA" id="ARBA00022989"/>
    </source>
</evidence>
<reference evidence="11 12" key="1">
    <citation type="submission" date="2016-09" db="EMBL/GenBank/DDBJ databases">
        <title>Pseudoalteromonas amylolytica sp. nov., isolated from the surface seawater.</title>
        <authorList>
            <person name="Wu Y.-H."/>
            <person name="Cheng H."/>
            <person name="Jin X.-B."/>
            <person name="Wang C.-S."/>
            <person name="Xu X.-W."/>
        </authorList>
    </citation>
    <scope>NUCLEOTIDE SEQUENCE [LARGE SCALE GENOMIC DNA]</scope>
    <source>
        <strain evidence="11 12">JW1</strain>
    </source>
</reference>
<evidence type="ECO:0000256" key="3">
    <source>
        <dbReference type="ARBA" id="ARBA00021717"/>
    </source>
</evidence>
<keyword evidence="11" id="KW-0969">Cilium</keyword>
<proteinExistence type="inferred from homology"/>
<evidence type="ECO:0000256" key="9">
    <source>
        <dbReference type="NCBIfam" id="TIGR01400"/>
    </source>
</evidence>
<evidence type="ECO:0000256" key="2">
    <source>
        <dbReference type="ARBA" id="ARBA00009772"/>
    </source>
</evidence>
<dbReference type="NCBIfam" id="TIGR01400">
    <property type="entry name" value="fliR"/>
    <property type="match status" value="1"/>
</dbReference>
<feature type="transmembrane region" description="Helical" evidence="10">
    <location>
        <begin position="178"/>
        <end position="201"/>
    </location>
</feature>
<dbReference type="RefSeq" id="WP_070984538.1">
    <property type="nucleotide sequence ID" value="NZ_MKJU01000025.1"/>
</dbReference>
<evidence type="ECO:0000256" key="7">
    <source>
        <dbReference type="ARBA" id="ARBA00023136"/>
    </source>
</evidence>
<evidence type="ECO:0000313" key="12">
    <source>
        <dbReference type="Proteomes" id="UP000179786"/>
    </source>
</evidence>
<feature type="transmembrane region" description="Helical" evidence="10">
    <location>
        <begin position="120"/>
        <end position="140"/>
    </location>
</feature>
<name>A0A1S1MZ23_9GAMM</name>
<evidence type="ECO:0000256" key="4">
    <source>
        <dbReference type="ARBA" id="ARBA00022475"/>
    </source>
</evidence>